<dbReference type="PIRSF" id="PIRSF000127">
    <property type="entry name" value="Xanthine_DH"/>
    <property type="match status" value="1"/>
</dbReference>
<keyword evidence="6" id="KW-0285">Flavoprotein</keyword>
<evidence type="ECO:0000256" key="7">
    <source>
        <dbReference type="ARBA" id="ARBA00022714"/>
    </source>
</evidence>
<dbReference type="FunFam" id="3.30.365.10:FF:000002">
    <property type="entry name" value="Xanthine dehydrogenase oxidase"/>
    <property type="match status" value="1"/>
</dbReference>
<dbReference type="Pfam" id="PF00941">
    <property type="entry name" value="FAD_binding_5"/>
    <property type="match status" value="1"/>
</dbReference>
<dbReference type="InterPro" id="IPR008274">
    <property type="entry name" value="AldOxase/xan_DH_MoCoBD1"/>
</dbReference>
<dbReference type="Gene3D" id="3.90.1170.50">
    <property type="entry name" value="Aldehyde oxidase/xanthine dehydrogenase, a/b hammerhead"/>
    <property type="match status" value="1"/>
</dbReference>
<evidence type="ECO:0000256" key="5">
    <source>
        <dbReference type="ARBA" id="ARBA00022505"/>
    </source>
</evidence>
<accession>A0A2H1V2I4</accession>
<evidence type="ECO:0000256" key="11">
    <source>
        <dbReference type="ARBA" id="ARBA00023004"/>
    </source>
</evidence>
<dbReference type="InterPro" id="IPR036010">
    <property type="entry name" value="2Fe-2S_ferredoxin-like_sf"/>
</dbReference>
<dbReference type="SUPFAM" id="SSF47741">
    <property type="entry name" value="CO dehydrogenase ISP C-domain like"/>
    <property type="match status" value="1"/>
</dbReference>
<dbReference type="InterPro" id="IPR002346">
    <property type="entry name" value="Mopterin_DH_FAD-bd"/>
</dbReference>
<dbReference type="Gene3D" id="3.30.465.10">
    <property type="match status" value="1"/>
</dbReference>
<dbReference type="Pfam" id="PF01315">
    <property type="entry name" value="Ald_Xan_dh_C"/>
    <property type="match status" value="1"/>
</dbReference>
<dbReference type="InterPro" id="IPR036856">
    <property type="entry name" value="Ald_Oxase/Xan_DH_a/b_sf"/>
</dbReference>
<evidence type="ECO:0000256" key="14">
    <source>
        <dbReference type="ARBA" id="ARBA00034078"/>
    </source>
</evidence>
<feature type="binding site" evidence="17">
    <location>
        <position position="108"/>
    </location>
    <ligand>
        <name>[2Fe-2S] cluster</name>
        <dbReference type="ChEBI" id="CHEBI:190135"/>
        <label>2</label>
    </ligand>
</feature>
<feature type="binding site" evidence="17">
    <location>
        <position position="48"/>
    </location>
    <ligand>
        <name>[2Fe-2S] cluster</name>
        <dbReference type="ChEBI" id="CHEBI:190135"/>
        <label>1</label>
    </ligand>
</feature>
<dbReference type="InterPro" id="IPR016166">
    <property type="entry name" value="FAD-bd_PCMH"/>
</dbReference>
<dbReference type="FunFam" id="3.90.1170.50:FF:000003">
    <property type="entry name" value="Aldehyde oxidase"/>
    <property type="match status" value="1"/>
</dbReference>
<evidence type="ECO:0000256" key="2">
    <source>
        <dbReference type="ARBA" id="ARBA00004275"/>
    </source>
</evidence>
<dbReference type="Pfam" id="PF20256">
    <property type="entry name" value="MoCoBD_2"/>
    <property type="match status" value="1"/>
</dbReference>
<dbReference type="SMART" id="SM01092">
    <property type="entry name" value="CO_deh_flav_C"/>
    <property type="match status" value="1"/>
</dbReference>
<keyword evidence="13" id="KW-0576">Peroxisome</keyword>
<evidence type="ECO:0000259" key="18">
    <source>
        <dbReference type="PROSITE" id="PS51085"/>
    </source>
</evidence>
<dbReference type="InterPro" id="IPR016208">
    <property type="entry name" value="Ald_Oxase/xanthine_DH-like"/>
</dbReference>
<evidence type="ECO:0000313" key="20">
    <source>
        <dbReference type="EMBL" id="SOQ35055.1"/>
    </source>
</evidence>
<dbReference type="GO" id="GO:0005777">
    <property type="term" value="C:peroxisome"/>
    <property type="evidence" value="ECO:0007669"/>
    <property type="project" value="UniProtKB-SubCell"/>
</dbReference>
<feature type="active site" description="Proton acceptor" evidence="15">
    <location>
        <position position="1208"/>
    </location>
</feature>
<dbReference type="Gene3D" id="3.30.390.50">
    <property type="entry name" value="CO dehydrogenase flavoprotein, C-terminal domain"/>
    <property type="match status" value="1"/>
</dbReference>
<feature type="binding site" evidence="17">
    <location>
        <position position="880"/>
    </location>
    <ligand>
        <name>Mo-molybdopterin</name>
        <dbReference type="ChEBI" id="CHEBI:71302"/>
    </ligand>
    <ligandPart>
        <name>Mo</name>
        <dbReference type="ChEBI" id="CHEBI:28685"/>
    </ligandPart>
</feature>
<organism evidence="20">
    <name type="scientific">Spodoptera frugiperda</name>
    <name type="common">Fall armyworm</name>
    <dbReference type="NCBI Taxonomy" id="7108"/>
    <lineage>
        <taxon>Eukaryota</taxon>
        <taxon>Metazoa</taxon>
        <taxon>Ecdysozoa</taxon>
        <taxon>Arthropoda</taxon>
        <taxon>Hexapoda</taxon>
        <taxon>Insecta</taxon>
        <taxon>Pterygota</taxon>
        <taxon>Neoptera</taxon>
        <taxon>Endopterygota</taxon>
        <taxon>Lepidoptera</taxon>
        <taxon>Glossata</taxon>
        <taxon>Ditrysia</taxon>
        <taxon>Noctuoidea</taxon>
        <taxon>Noctuidae</taxon>
        <taxon>Amphipyrinae</taxon>
        <taxon>Spodoptera</taxon>
    </lineage>
</organism>
<dbReference type="InterPro" id="IPR000674">
    <property type="entry name" value="Ald_Oxase/Xan_DH_a/b"/>
</dbReference>
<protein>
    <submittedName>
        <fullName evidence="20">SFRICE_019686</fullName>
    </submittedName>
</protein>
<evidence type="ECO:0000256" key="9">
    <source>
        <dbReference type="ARBA" id="ARBA00022827"/>
    </source>
</evidence>
<keyword evidence="12 17" id="KW-0411">Iron-sulfur</keyword>
<dbReference type="SUPFAM" id="SSF56176">
    <property type="entry name" value="FAD-binding/transporter-associated domain-like"/>
    <property type="match status" value="1"/>
</dbReference>
<dbReference type="InterPro" id="IPR036683">
    <property type="entry name" value="CO_DH_flav_C_dom_sf"/>
</dbReference>
<name>A0A2H1V2I4_SPOFR</name>
<evidence type="ECO:0000256" key="13">
    <source>
        <dbReference type="ARBA" id="ARBA00023140"/>
    </source>
</evidence>
<evidence type="ECO:0000256" key="1">
    <source>
        <dbReference type="ARBA" id="ARBA00001974"/>
    </source>
</evidence>
<evidence type="ECO:0000256" key="6">
    <source>
        <dbReference type="ARBA" id="ARBA00022630"/>
    </source>
</evidence>
<evidence type="ECO:0000256" key="17">
    <source>
        <dbReference type="PIRSR" id="PIRSR000127-3"/>
    </source>
</evidence>
<dbReference type="SUPFAM" id="SSF54665">
    <property type="entry name" value="CO dehydrogenase molybdoprotein N-domain-like"/>
    <property type="match status" value="1"/>
</dbReference>
<dbReference type="InterPro" id="IPR036884">
    <property type="entry name" value="2Fe-2S-bd_dom_sf"/>
</dbReference>
<evidence type="ECO:0000256" key="4">
    <source>
        <dbReference type="ARBA" id="ARBA00011738"/>
    </source>
</evidence>
<feature type="binding site" evidence="17">
    <location>
        <position position="143"/>
    </location>
    <ligand>
        <name>[2Fe-2S] cluster</name>
        <dbReference type="ChEBI" id="CHEBI:190135"/>
        <label>2</label>
    </ligand>
</feature>
<dbReference type="GO" id="GO:0016491">
    <property type="term" value="F:oxidoreductase activity"/>
    <property type="evidence" value="ECO:0007669"/>
    <property type="project" value="UniProtKB-KW"/>
</dbReference>
<keyword evidence="9 16" id="KW-0274">FAD</keyword>
<keyword evidence="5 17" id="KW-0500">Molybdenum</keyword>
<dbReference type="InterPro" id="IPR005107">
    <property type="entry name" value="CO_DH_flav_C"/>
</dbReference>
<dbReference type="InterPro" id="IPR037165">
    <property type="entry name" value="AldOxase/xan_DH_Mopterin-bd_sf"/>
</dbReference>
<comment type="similarity">
    <text evidence="3">Belongs to the xanthine dehydrogenase family.</text>
</comment>
<feature type="binding site" evidence="16">
    <location>
        <position position="401"/>
    </location>
    <ligand>
        <name>FAD</name>
        <dbReference type="ChEBI" id="CHEBI:57692"/>
    </ligand>
</feature>
<dbReference type="PANTHER" id="PTHR11908:SF132">
    <property type="entry name" value="ALDEHYDE OXIDASE 1-RELATED"/>
    <property type="match status" value="1"/>
</dbReference>
<dbReference type="PROSITE" id="PS51085">
    <property type="entry name" value="2FE2S_FER_2"/>
    <property type="match status" value="1"/>
</dbReference>
<dbReference type="SMART" id="SM01008">
    <property type="entry name" value="Ald_Xan_dh_C"/>
    <property type="match status" value="1"/>
</dbReference>
<evidence type="ECO:0000256" key="3">
    <source>
        <dbReference type="ARBA" id="ARBA00006849"/>
    </source>
</evidence>
<evidence type="ECO:0000256" key="15">
    <source>
        <dbReference type="PIRSR" id="PIRSR000127-1"/>
    </source>
</evidence>
<evidence type="ECO:0000256" key="16">
    <source>
        <dbReference type="PIRSR" id="PIRSR000127-2"/>
    </source>
</evidence>
<dbReference type="GO" id="GO:0071949">
    <property type="term" value="F:FAD binding"/>
    <property type="evidence" value="ECO:0007669"/>
    <property type="project" value="InterPro"/>
</dbReference>
<comment type="subcellular location">
    <subcellularLocation>
        <location evidence="2">Peroxisome</location>
    </subcellularLocation>
</comment>
<dbReference type="GO" id="GO:0005506">
    <property type="term" value="F:iron ion binding"/>
    <property type="evidence" value="ECO:0007669"/>
    <property type="project" value="InterPro"/>
</dbReference>
<keyword evidence="7 17" id="KW-0001">2Fe-2S</keyword>
<dbReference type="GO" id="GO:0051537">
    <property type="term" value="F:2 iron, 2 sulfur cluster binding"/>
    <property type="evidence" value="ECO:0007669"/>
    <property type="project" value="UniProtKB-KW"/>
</dbReference>
<dbReference type="InterPro" id="IPR012675">
    <property type="entry name" value="Beta-grasp_dom_sf"/>
</dbReference>
<dbReference type="CDD" id="cd00207">
    <property type="entry name" value="fer2"/>
    <property type="match status" value="1"/>
</dbReference>
<proteinExistence type="inferred from homology"/>
<feature type="binding site" evidence="17">
    <location>
        <position position="1034"/>
    </location>
    <ligand>
        <name>Mo-molybdopterin</name>
        <dbReference type="ChEBI" id="CHEBI:71302"/>
    </ligand>
    <ligandPart>
        <name>Mo</name>
        <dbReference type="ChEBI" id="CHEBI:28685"/>
    </ligandPart>
</feature>
<feature type="binding site" evidence="17">
    <location>
        <position position="145"/>
    </location>
    <ligand>
        <name>[2Fe-2S] cluster</name>
        <dbReference type="ChEBI" id="CHEBI:190135"/>
        <label>2</label>
    </ligand>
</feature>
<dbReference type="Pfam" id="PF03450">
    <property type="entry name" value="CO_deh_flav_C"/>
    <property type="match status" value="1"/>
</dbReference>
<dbReference type="PROSITE" id="PS51387">
    <property type="entry name" value="FAD_PCMH"/>
    <property type="match status" value="1"/>
</dbReference>
<dbReference type="Pfam" id="PF01799">
    <property type="entry name" value="Fer2_2"/>
    <property type="match status" value="1"/>
</dbReference>
<dbReference type="InterPro" id="IPR002888">
    <property type="entry name" value="2Fe-2S-bd"/>
</dbReference>
<comment type="cofactor">
    <cofactor evidence="17">
        <name>Mo-molybdopterin</name>
        <dbReference type="ChEBI" id="CHEBI:71302"/>
    </cofactor>
    <text evidence="17">Binds 1 Mo-molybdopterin (Mo-MPT) cofactor per subunit.</text>
</comment>
<dbReference type="InterPro" id="IPR006058">
    <property type="entry name" value="2Fe2S_fd_BS"/>
</dbReference>
<dbReference type="PANTHER" id="PTHR11908">
    <property type="entry name" value="XANTHINE DEHYDROGENASE"/>
    <property type="match status" value="1"/>
</dbReference>
<comment type="cofactor">
    <cofactor evidence="14">
        <name>[2Fe-2S] cluster</name>
        <dbReference type="ChEBI" id="CHEBI:190135"/>
    </cofactor>
</comment>
<dbReference type="FunFam" id="3.30.390.50:FF:000003">
    <property type="entry name" value="Aldehyde oxidase1"/>
    <property type="match status" value="1"/>
</dbReference>
<reference evidence="20" key="1">
    <citation type="submission" date="2016-07" db="EMBL/GenBank/DDBJ databases">
        <authorList>
            <person name="Bretaudeau A."/>
        </authorList>
    </citation>
    <scope>NUCLEOTIDE SEQUENCE</scope>
    <source>
        <strain evidence="20">Rice</strain>
        <tissue evidence="20">Whole body</tissue>
    </source>
</reference>
<feature type="binding site" evidence="17">
    <location>
        <position position="43"/>
    </location>
    <ligand>
        <name>[2Fe-2S] cluster</name>
        <dbReference type="ChEBI" id="CHEBI:190135"/>
        <label>1</label>
    </ligand>
</feature>
<dbReference type="Gene3D" id="3.30.365.10">
    <property type="entry name" value="Aldehyde oxidase/xanthine dehydrogenase, molybdopterin binding domain"/>
    <property type="match status" value="4"/>
</dbReference>
<feature type="binding site" evidence="17">
    <location>
        <position position="111"/>
    </location>
    <ligand>
        <name>[2Fe-2S] cluster</name>
        <dbReference type="ChEBI" id="CHEBI:190135"/>
        <label>2</label>
    </ligand>
</feature>
<dbReference type="SUPFAM" id="SSF54292">
    <property type="entry name" value="2Fe-2S ferredoxin-like"/>
    <property type="match status" value="1"/>
</dbReference>
<dbReference type="FunFam" id="3.30.465.10:FF:000013">
    <property type="entry name" value="Aldehyde oxidase"/>
    <property type="match status" value="1"/>
</dbReference>
<keyword evidence="11 17" id="KW-0408">Iron</keyword>
<evidence type="ECO:0000256" key="8">
    <source>
        <dbReference type="ARBA" id="ARBA00022723"/>
    </source>
</evidence>
<evidence type="ECO:0000256" key="10">
    <source>
        <dbReference type="ARBA" id="ARBA00023002"/>
    </source>
</evidence>
<keyword evidence="8 17" id="KW-0479">Metal-binding</keyword>
<gene>
    <name evidence="20" type="ORF">SFRICE_019686</name>
</gene>
<sequence>MDTIWFRVNGVKHTVVSGEVDSDLTLLDYLRDYLELRGTKYMCREAGCGSCMVTVKQSQGQPYAVNSCMLTVVSCHGLDITTIEGLGNRNIGYHPLQNTLAKFNGTQCGYCSPGWIMSMHSLQESNRNLTQLEIEQSLGSNVCRCTGYRPILDAFKSLAVDSSSSDDKNIQDIEDLKICKKTGKSCDEQHCGDNDWCIVKDEDLLNSKMIQMKLKDGKFWYKATSIRNIFDILDDKGNDSYMLVAGNTARGAYPIEEFPRIIIDINAVSELKGYKLDQNLIIYGGVTLTELLDIFKRIAKQEYFAYLSKFYDHLKKVAHIPVRNIGTIAGNLMIKNKHNFFASDVFLLLQTVGAQLTLVSRRSRTKTVTMEEFLKTDMKGLVILNVLLPPLSREYQVATFKVMPRSTNYHAIVNAGFLYQLNNQNKVISSRIAFGGLSSSFTRATKTERFLVGKQLFTNDTLQSALKVLSDEIVVVENPPEPSVEFRRRLALGLFYKGLLSICPDNLLSARYKSGAIKIHDTRPVSKGVQYFETDPSTFPLTEPIQKVEALIQCAGEAHYADDLPTLPYEVHAAFVVTTVGVGEIVSIDASKALSQPGVLAFYTAKDIPGHNSFTPTNGYQFTHDEEIFCEKQVKYFNQPLGVIVAETRVLAEKAAKMVKVQYRHVRIPVLDVKEAIKDPNRVTLYATDDATDVGKDVQKVIKGGLTMYAQYHFCIENIACVIRPTEEGIKVYTSSHSTDSMHAGMSKALNIDQSSIDIYVRRVGGSYGIKITRNIQAAVACGLVVSKLNRTCRFVQSLTSTTGSLGKKLPNTTTYEIGVNKNGVIQYNNYELYMDNGHTVNFRFNILVMDSYYNCYDKSRWKLRCYNATTDLPKNDWLRAVGVLDAVAQAELIMERISYELALDPIQVRLNNLDRQKSGAIEDMYETLKSQAKYDERRLAVDDYNEQNRWKKRGLRFSFSRWPVPILGYYNVLLSVYHGDGSVAIAHGGVELGQGINTKVTQICAYYFKIPMSKIKVKGHDTTSSPNSFETAGSLGSQNISLGVSRCCETILERLEPIRNSMEGATWEQIVKAAHTAGIDLQAQSLVNSSDTAKYSYNVFGVALAEVEIDVLTGESELIRVDVMEDVGKSISPEIDVGQVEGGFMMGVGYWTSEKLVYDKNTGELLTNRTWNYAVPMNTDIPQDFRIYFKKNSYSFAAIHGAKAVGEPPMCMSVVVALALREAISEARKESGIPATQWFNIDGPTTVEVIGLSTETKVSEFKFN</sequence>
<comment type="cofactor">
    <cofactor evidence="1 16">
        <name>FAD</name>
        <dbReference type="ChEBI" id="CHEBI:57692"/>
    </cofactor>
</comment>
<dbReference type="SUPFAM" id="SSF56003">
    <property type="entry name" value="Molybdenum cofactor-binding domain"/>
    <property type="match status" value="1"/>
</dbReference>
<dbReference type="Pfam" id="PF00111">
    <property type="entry name" value="Fer2"/>
    <property type="match status" value="1"/>
</dbReference>
<dbReference type="Pfam" id="PF02738">
    <property type="entry name" value="MoCoBD_1"/>
    <property type="match status" value="1"/>
</dbReference>
<dbReference type="InterPro" id="IPR036318">
    <property type="entry name" value="FAD-bd_PCMH-like_sf"/>
</dbReference>
<feature type="domain" description="2Fe-2S ferredoxin-type" evidence="18">
    <location>
        <begin position="2"/>
        <end position="86"/>
    </location>
</feature>
<dbReference type="Gene3D" id="1.10.150.120">
    <property type="entry name" value="[2Fe-2S]-binding domain"/>
    <property type="match status" value="1"/>
</dbReference>
<comment type="subunit">
    <text evidence="4">Homodimer.</text>
</comment>
<evidence type="ECO:0000256" key="12">
    <source>
        <dbReference type="ARBA" id="ARBA00023014"/>
    </source>
</evidence>
<dbReference type="EMBL" id="ODYU01000376">
    <property type="protein sequence ID" value="SOQ35055.1"/>
    <property type="molecule type" value="Genomic_DNA"/>
</dbReference>
<dbReference type="AlphaFoldDB" id="A0A2H1V2I4"/>
<feature type="domain" description="FAD-binding PCMH-type" evidence="19">
    <location>
        <begin position="212"/>
        <end position="393"/>
    </location>
</feature>
<evidence type="ECO:0000259" key="19">
    <source>
        <dbReference type="PROSITE" id="PS51387"/>
    </source>
</evidence>
<keyword evidence="10" id="KW-0560">Oxidoreductase</keyword>
<dbReference type="InterPro" id="IPR046867">
    <property type="entry name" value="AldOxase/xan_DH_MoCoBD2"/>
</dbReference>
<comment type="cofactor">
    <cofactor evidence="17">
        <name>[2Fe-2S] cluster</name>
        <dbReference type="ChEBI" id="CHEBI:190135"/>
    </cofactor>
    <text evidence="17">Binds 2 [2Fe-2S] clusters.</text>
</comment>
<feature type="binding site" evidence="17">
    <location>
        <position position="51"/>
    </location>
    <ligand>
        <name>[2Fe-2S] cluster</name>
        <dbReference type="ChEBI" id="CHEBI:190135"/>
        <label>1</label>
    </ligand>
</feature>
<dbReference type="InterPro" id="IPR016169">
    <property type="entry name" value="FAD-bd_PCMH_sub2"/>
</dbReference>
<dbReference type="Gene3D" id="3.10.20.30">
    <property type="match status" value="1"/>
</dbReference>
<feature type="binding site" evidence="17">
    <location>
        <position position="68"/>
    </location>
    <ligand>
        <name>[2Fe-2S] cluster</name>
        <dbReference type="ChEBI" id="CHEBI:190135"/>
        <label>1</label>
    </ligand>
</feature>
<dbReference type="SUPFAM" id="SSF55447">
    <property type="entry name" value="CO dehydrogenase flavoprotein C-terminal domain-like"/>
    <property type="match status" value="1"/>
</dbReference>
<dbReference type="InterPro" id="IPR001041">
    <property type="entry name" value="2Fe-2S_ferredoxin-type"/>
</dbReference>
<dbReference type="PROSITE" id="PS00197">
    <property type="entry name" value="2FE2S_FER_1"/>
    <property type="match status" value="1"/>
</dbReference>